<dbReference type="EMBL" id="JASCZI010002235">
    <property type="protein sequence ID" value="MED6115995.1"/>
    <property type="molecule type" value="Genomic_DNA"/>
</dbReference>
<protein>
    <submittedName>
        <fullName evidence="1">Uncharacterized protein</fullName>
    </submittedName>
</protein>
<sequence>MNLYPSWRTNPNPNPLSQRFQPRAGFRCESMTEQGATFTADADDLAIRNRLRVSKPISPQLVELVSVRRSKKVHYAIDAKNLKVLCWWESDPKWLISGISRRSPPVLKITIEVVATTTAGFNIGKSLNALLLEVFVVHEGSDSAFDD</sequence>
<reference evidence="1 2" key="1">
    <citation type="journal article" date="2023" name="Plants (Basel)">
        <title>Bridging the Gap: Combining Genomics and Transcriptomics Approaches to Understand Stylosanthes scabra, an Orphan Legume from the Brazilian Caatinga.</title>
        <authorList>
            <person name="Ferreira-Neto J.R.C."/>
            <person name="da Silva M.D."/>
            <person name="Binneck E."/>
            <person name="de Melo N.F."/>
            <person name="da Silva R.H."/>
            <person name="de Melo A.L.T.M."/>
            <person name="Pandolfi V."/>
            <person name="Bustamante F.O."/>
            <person name="Brasileiro-Vidal A.C."/>
            <person name="Benko-Iseppon A.M."/>
        </authorList>
    </citation>
    <scope>NUCLEOTIDE SEQUENCE [LARGE SCALE GENOMIC DNA]</scope>
    <source>
        <tissue evidence="1">Leaves</tissue>
    </source>
</reference>
<dbReference type="Proteomes" id="UP001341840">
    <property type="component" value="Unassembled WGS sequence"/>
</dbReference>
<evidence type="ECO:0000313" key="1">
    <source>
        <dbReference type="EMBL" id="MED6115995.1"/>
    </source>
</evidence>
<name>A0ABU6QXA1_9FABA</name>
<evidence type="ECO:0000313" key="2">
    <source>
        <dbReference type="Proteomes" id="UP001341840"/>
    </source>
</evidence>
<organism evidence="1 2">
    <name type="scientific">Stylosanthes scabra</name>
    <dbReference type="NCBI Taxonomy" id="79078"/>
    <lineage>
        <taxon>Eukaryota</taxon>
        <taxon>Viridiplantae</taxon>
        <taxon>Streptophyta</taxon>
        <taxon>Embryophyta</taxon>
        <taxon>Tracheophyta</taxon>
        <taxon>Spermatophyta</taxon>
        <taxon>Magnoliopsida</taxon>
        <taxon>eudicotyledons</taxon>
        <taxon>Gunneridae</taxon>
        <taxon>Pentapetalae</taxon>
        <taxon>rosids</taxon>
        <taxon>fabids</taxon>
        <taxon>Fabales</taxon>
        <taxon>Fabaceae</taxon>
        <taxon>Papilionoideae</taxon>
        <taxon>50 kb inversion clade</taxon>
        <taxon>dalbergioids sensu lato</taxon>
        <taxon>Dalbergieae</taxon>
        <taxon>Pterocarpus clade</taxon>
        <taxon>Stylosanthes</taxon>
    </lineage>
</organism>
<proteinExistence type="predicted"/>
<comment type="caution">
    <text evidence="1">The sequence shown here is derived from an EMBL/GenBank/DDBJ whole genome shotgun (WGS) entry which is preliminary data.</text>
</comment>
<keyword evidence="2" id="KW-1185">Reference proteome</keyword>
<accession>A0ABU6QXA1</accession>
<gene>
    <name evidence="1" type="ORF">PIB30_095956</name>
</gene>